<sequence length="158" mass="17386">MDSALVQLSFALPSSEDPLCAALAHTMEYEQLHFAANEQKRVVFCCVLPDDAHEGDVISISATRPDARESAYFTAHTLTQHDLEQHVIMLTLENVTHSGEFVLQLMLHGLHATLKDSAQFDVSIAASTSPELLTSEQAKNQGLRHYISNIGASFLAFF</sequence>
<comment type="caution">
    <text evidence="1">The sequence shown here is derived from an EMBL/GenBank/DDBJ whole genome shotgun (WGS) entry which is preliminary data.</text>
</comment>
<reference evidence="1 3" key="1">
    <citation type="submission" date="2015-09" db="EMBL/GenBank/DDBJ databases">
        <title>Draft Genome Sequence of Pseudoalteromonas lipolytica UCD-48B.</title>
        <authorList>
            <person name="Krusor M."/>
            <person name="Coil D.A."/>
            <person name="Lang J.M."/>
            <person name="Eisen J.A."/>
            <person name="Alexiev A."/>
        </authorList>
    </citation>
    <scope>NUCLEOTIDE SEQUENCE [LARGE SCALE GENOMIC DNA]</scope>
    <source>
        <strain evidence="1 3">UCD-48B</strain>
    </source>
</reference>
<dbReference type="EMBL" id="JAQPZS010000003">
    <property type="protein sequence ID" value="MEJ6495212.1"/>
    <property type="molecule type" value="Genomic_DNA"/>
</dbReference>
<dbReference type="RefSeq" id="WP_054553476.1">
    <property type="nucleotide sequence ID" value="NZ_JAQPZS010000003.1"/>
</dbReference>
<reference evidence="2 4" key="2">
    <citation type="submission" date="2023-01" db="EMBL/GenBank/DDBJ databases">
        <title>Trichodesmium-associated heterotrophic epibiont bacteria.</title>
        <authorList>
            <person name="Cleveland C.S."/>
            <person name="Webb E.A."/>
        </authorList>
    </citation>
    <scope>NUCLEOTIDE SEQUENCE [LARGE SCALE GENOMIC DNA]</scope>
    <source>
        <strain evidence="2 4">USCH2</strain>
    </source>
</reference>
<accession>A0A0P7DUY0</accession>
<proteinExistence type="predicted"/>
<evidence type="ECO:0000313" key="2">
    <source>
        <dbReference type="EMBL" id="MEJ6495212.1"/>
    </source>
</evidence>
<evidence type="ECO:0000313" key="3">
    <source>
        <dbReference type="Proteomes" id="UP000050378"/>
    </source>
</evidence>
<organism evidence="1 3">
    <name type="scientific">Pseudoalteromonas lipolytica</name>
    <dbReference type="NCBI Taxonomy" id="570156"/>
    <lineage>
        <taxon>Bacteria</taxon>
        <taxon>Pseudomonadati</taxon>
        <taxon>Pseudomonadota</taxon>
        <taxon>Gammaproteobacteria</taxon>
        <taxon>Alteromonadales</taxon>
        <taxon>Pseudoalteromonadaceae</taxon>
        <taxon>Pseudoalteromonas</taxon>
    </lineage>
</organism>
<protein>
    <submittedName>
        <fullName evidence="1">Uncharacterized protein</fullName>
    </submittedName>
</protein>
<dbReference type="OrthoDB" id="6309229at2"/>
<dbReference type="Proteomes" id="UP000050378">
    <property type="component" value="Unassembled WGS sequence"/>
</dbReference>
<keyword evidence="4" id="KW-1185">Reference proteome</keyword>
<dbReference type="AlphaFoldDB" id="A0A0P7DUY0"/>
<dbReference type="EMBL" id="LJTC01000008">
    <property type="protein sequence ID" value="KPM83022.1"/>
    <property type="molecule type" value="Genomic_DNA"/>
</dbReference>
<evidence type="ECO:0000313" key="4">
    <source>
        <dbReference type="Proteomes" id="UP001377972"/>
    </source>
</evidence>
<gene>
    <name evidence="1" type="ORF">AOG27_13150</name>
    <name evidence="2" type="ORF">PQI24_04175</name>
</gene>
<name>A0A0P7DUY0_9GAMM</name>
<dbReference type="PATRIC" id="fig|570156.3.peg.3731"/>
<evidence type="ECO:0000313" key="1">
    <source>
        <dbReference type="EMBL" id="KPM83022.1"/>
    </source>
</evidence>
<dbReference type="Proteomes" id="UP001377972">
    <property type="component" value="Unassembled WGS sequence"/>
</dbReference>